<dbReference type="AlphaFoldDB" id="A0A6I6DEB6"/>
<dbReference type="RefSeq" id="WP_156202845.1">
    <property type="nucleotide sequence ID" value="NZ_CP046457.1"/>
</dbReference>
<dbReference type="EMBL" id="CP046457">
    <property type="protein sequence ID" value="QGT98898.1"/>
    <property type="molecule type" value="Genomic_DNA"/>
</dbReference>
<dbReference type="Gene3D" id="2.30.30.240">
    <property type="entry name" value="PRC-barrel domain"/>
    <property type="match status" value="1"/>
</dbReference>
<evidence type="ECO:0008006" key="3">
    <source>
        <dbReference type="Google" id="ProtNLM"/>
    </source>
</evidence>
<proteinExistence type="predicted"/>
<dbReference type="OrthoDB" id="1707618at2"/>
<dbReference type="InterPro" id="IPR011033">
    <property type="entry name" value="PRC_barrel-like_sf"/>
</dbReference>
<evidence type="ECO:0000313" key="2">
    <source>
        <dbReference type="Proteomes" id="UP000426444"/>
    </source>
</evidence>
<protein>
    <recommendedName>
        <fullName evidence="3">PRC-barrel domain-containing protein</fullName>
    </recommendedName>
</protein>
<reference evidence="2" key="1">
    <citation type="journal article" date="2019" name="Microbiology">
        <title>Complete Genome Sequence of an Uncultured Bacterium of the Candidate Phylum Bipolaricaulota.</title>
        <authorList>
            <person name="Kadnikov V.V."/>
            <person name="Mardanov A.V."/>
            <person name="Beletsky A.V."/>
            <person name="Frank Y.A."/>
            <person name="Karnachuk O.V."/>
            <person name="Ravin N.V."/>
        </authorList>
    </citation>
    <scope>NUCLEOTIDE SEQUENCE [LARGE SCALE GENOMIC DNA]</scope>
</reference>
<name>A0A6I6DEB6_9FIRM</name>
<accession>A0A6I6DEB6</accession>
<keyword evidence="2" id="KW-1185">Reference proteome</keyword>
<gene>
    <name evidence="1" type="ORF">SYNTR_0305</name>
</gene>
<organism evidence="1 2">
    <name type="scientific">Candidatus Syntrophocurvum alkaliphilum</name>
    <dbReference type="NCBI Taxonomy" id="2293317"/>
    <lineage>
        <taxon>Bacteria</taxon>
        <taxon>Bacillati</taxon>
        <taxon>Bacillota</taxon>
        <taxon>Clostridia</taxon>
        <taxon>Eubacteriales</taxon>
        <taxon>Syntrophomonadaceae</taxon>
        <taxon>Candidatus Syntrophocurvum</taxon>
    </lineage>
</organism>
<dbReference type="KEGG" id="salq:SYNTR_0305"/>
<sequence>MKLRNLKNLPVFYRDTAQVIGRVERAIIGDSFEIAYLIINSDDRTQKMIKKSDFHIGHNSIVINDLDCIKSYAHGEELTIYEQKIGDTLFDKEGKELGVLSDFVVVKDQKQISGVEVSSGIIQDLLEGRQELPLDQIHWASAKSGVINEEGGEETGWS</sequence>
<evidence type="ECO:0000313" key="1">
    <source>
        <dbReference type="EMBL" id="QGT98898.1"/>
    </source>
</evidence>
<dbReference type="SUPFAM" id="SSF50346">
    <property type="entry name" value="PRC-barrel domain"/>
    <property type="match status" value="1"/>
</dbReference>
<dbReference type="Proteomes" id="UP000426444">
    <property type="component" value="Chromosome"/>
</dbReference>